<dbReference type="AlphaFoldDB" id="A0A9X4MIP1"/>
<dbReference type="EMBL" id="JAPHEH010000001">
    <property type="protein sequence ID" value="MDG4475594.1"/>
    <property type="molecule type" value="Genomic_DNA"/>
</dbReference>
<organism evidence="1 2">
    <name type="scientific">Thiovibrio frasassiensis</name>
    <dbReference type="NCBI Taxonomy" id="2984131"/>
    <lineage>
        <taxon>Bacteria</taxon>
        <taxon>Pseudomonadati</taxon>
        <taxon>Thermodesulfobacteriota</taxon>
        <taxon>Desulfobulbia</taxon>
        <taxon>Desulfobulbales</taxon>
        <taxon>Thiovibrionaceae</taxon>
        <taxon>Thiovibrio</taxon>
    </lineage>
</organism>
<dbReference type="Proteomes" id="UP001154240">
    <property type="component" value="Unassembled WGS sequence"/>
</dbReference>
<proteinExistence type="predicted"/>
<name>A0A9X4MIP1_9BACT</name>
<sequence length="114" mass="13029">MGQEVILRNAVREYLCYQHEGAKRLLELFGVVEDALQKGPLSREQIIKIINQGLAESPGFSDPQDLEAEIAVQLMRFQRATGRKIEKVNCVRKDYDTESFPCWVADIVFAETQK</sequence>
<gene>
    <name evidence="1" type="ORF">OLX77_05390</name>
</gene>
<reference evidence="1" key="2">
    <citation type="submission" date="2022-10" db="EMBL/GenBank/DDBJ databases">
        <authorList>
            <person name="Aronson H.S."/>
        </authorList>
    </citation>
    <scope>NUCLEOTIDE SEQUENCE</scope>
    <source>
        <strain evidence="1">RS19-109</strain>
    </source>
</reference>
<dbReference type="RefSeq" id="WP_307632567.1">
    <property type="nucleotide sequence ID" value="NZ_JAPHEH010000001.1"/>
</dbReference>
<accession>A0A9X4MIP1</accession>
<reference evidence="1" key="1">
    <citation type="journal article" date="2022" name="bioRxiv">
        <title>Thiovibrio frasassiensisgen. nov., sp. nov., an autotrophic, elemental sulfur disproportionating bacterium isolated from sulfidic karst sediment, and proposal of Thiovibrionaceae fam. nov.</title>
        <authorList>
            <person name="Aronson H."/>
            <person name="Thomas C."/>
            <person name="Bhattacharyya M."/>
            <person name="Eckstein S."/>
            <person name="Jensen S."/>
            <person name="Barco R."/>
            <person name="Macalady J."/>
            <person name="Amend J."/>
        </authorList>
    </citation>
    <scope>NUCLEOTIDE SEQUENCE</scope>
    <source>
        <strain evidence="1">RS19-109</strain>
    </source>
</reference>
<protein>
    <submittedName>
        <fullName evidence="1">Uncharacterized protein</fullName>
    </submittedName>
</protein>
<evidence type="ECO:0000313" key="2">
    <source>
        <dbReference type="Proteomes" id="UP001154240"/>
    </source>
</evidence>
<evidence type="ECO:0000313" key="1">
    <source>
        <dbReference type="EMBL" id="MDG4475594.1"/>
    </source>
</evidence>
<comment type="caution">
    <text evidence="1">The sequence shown here is derived from an EMBL/GenBank/DDBJ whole genome shotgun (WGS) entry which is preliminary data.</text>
</comment>
<keyword evidence="2" id="KW-1185">Reference proteome</keyword>